<keyword evidence="3" id="KW-0808">Transferase</keyword>
<dbReference type="Gene3D" id="1.10.510.10">
    <property type="entry name" value="Transferase(Phosphotransferase) domain 1"/>
    <property type="match status" value="1"/>
</dbReference>
<keyword evidence="1" id="KW-0812">Transmembrane</keyword>
<sequence length="489" mass="57897">MELAKINDENTFDPTPKLKSSPIPIKFISFNMNDSKCIFCGEVYSEVLFNNWQKYCEKCLSCYLTNITHINMYFDVYYTTNLECNYGHGITVTEPQIIQECYRNLKILIFRQLFTEHSYNVISFNFEQADLYYKIIESERYCKLCKKSLYEETNTCEAWQIKLCSECYLISPEYMESDLTKKPIPIIYLPWWYYTFFCAACLLILTFTSDCQKFCDKCLIFYIGCRYCLTTNIIFGLTTQSQCKKCKRVSSITSILSGNSELDEFILNLKPDVYSNLRIDEFSEKIKNNDKYFTPSGVILTIYSMCQSYKNTQPKILMEKSEKLIEWIPYSQFTNVVEIAKQEHCIIYHATWYQQSVIYKKFKNFQDNNKYFLNELKSNSYEIINHKIRIHGITKDLKLSDYMLVTQYASGGILHKWFESEFSNYLQYNEMNPKFIIFGPTPLLRSSPIPIKFISFNKDDIKCIYCEEEYAKAVFSIGQRYCKNVYQVT</sequence>
<keyword evidence="3" id="KW-0418">Kinase</keyword>
<keyword evidence="1" id="KW-1133">Transmembrane helix</keyword>
<proteinExistence type="predicted"/>
<protein>
    <submittedName>
        <fullName evidence="3">Kinase-like domain-containing protein</fullName>
    </submittedName>
</protein>
<feature type="transmembrane region" description="Helical" evidence="1">
    <location>
        <begin position="191"/>
        <end position="207"/>
    </location>
</feature>
<dbReference type="Proteomes" id="UP000247702">
    <property type="component" value="Unassembled WGS sequence"/>
</dbReference>
<dbReference type="GO" id="GO:0016301">
    <property type="term" value="F:kinase activity"/>
    <property type="evidence" value="ECO:0007669"/>
    <property type="project" value="UniProtKB-KW"/>
</dbReference>
<evidence type="ECO:0000313" key="4">
    <source>
        <dbReference type="Proteomes" id="UP000247702"/>
    </source>
</evidence>
<dbReference type="STRING" id="94130.A0A2Z6RDG7"/>
<reference evidence="3" key="2">
    <citation type="submission" date="2019-10" db="EMBL/GenBank/DDBJ databases">
        <title>Conservation and host-specific expression of non-tandemly repeated heterogenous ribosome RNA gene in arbuscular mycorrhizal fungi.</title>
        <authorList>
            <person name="Maeda T."/>
            <person name="Kobayashi Y."/>
            <person name="Nakagawa T."/>
            <person name="Ezawa T."/>
            <person name="Yamaguchi K."/>
            <person name="Bino T."/>
            <person name="Nishimoto Y."/>
            <person name="Shigenobu S."/>
            <person name="Kawaguchi M."/>
        </authorList>
    </citation>
    <scope>NUCLEOTIDE SEQUENCE</scope>
    <source>
        <strain evidence="3">HR1</strain>
    </source>
</reference>
<name>A0A2Z6RDG7_9GLOM</name>
<keyword evidence="1" id="KW-0472">Membrane</keyword>
<feature type="transmembrane region" description="Helical" evidence="1">
    <location>
        <begin position="219"/>
        <end position="238"/>
    </location>
</feature>
<gene>
    <name evidence="3" type="ORF">RCL2_000893000</name>
    <name evidence="2" type="ORF">RclHR1_03910003</name>
</gene>
<comment type="caution">
    <text evidence="2">The sequence shown here is derived from an EMBL/GenBank/DDBJ whole genome shotgun (WGS) entry which is preliminary data.</text>
</comment>
<dbReference type="AlphaFoldDB" id="A0A2Z6RDG7"/>
<keyword evidence="4" id="KW-1185">Reference proteome</keyword>
<evidence type="ECO:0000313" key="3">
    <source>
        <dbReference type="EMBL" id="GES81683.1"/>
    </source>
</evidence>
<organism evidence="2 4">
    <name type="scientific">Rhizophagus clarus</name>
    <dbReference type="NCBI Taxonomy" id="94130"/>
    <lineage>
        <taxon>Eukaryota</taxon>
        <taxon>Fungi</taxon>
        <taxon>Fungi incertae sedis</taxon>
        <taxon>Mucoromycota</taxon>
        <taxon>Glomeromycotina</taxon>
        <taxon>Glomeromycetes</taxon>
        <taxon>Glomerales</taxon>
        <taxon>Glomeraceae</taxon>
        <taxon>Rhizophagus</taxon>
    </lineage>
</organism>
<reference evidence="2 4" key="1">
    <citation type="submission" date="2017-11" db="EMBL/GenBank/DDBJ databases">
        <title>The genome of Rhizophagus clarus HR1 reveals common genetic basis of auxotrophy among arbuscular mycorrhizal fungi.</title>
        <authorList>
            <person name="Kobayashi Y."/>
        </authorList>
    </citation>
    <scope>NUCLEOTIDE SEQUENCE [LARGE SCALE GENOMIC DNA]</scope>
    <source>
        <strain evidence="2 4">HR1</strain>
    </source>
</reference>
<accession>A0A2Z6RDG7</accession>
<evidence type="ECO:0000313" key="2">
    <source>
        <dbReference type="EMBL" id="GBC00616.1"/>
    </source>
</evidence>
<dbReference type="EMBL" id="BLAL01000058">
    <property type="protein sequence ID" value="GES81683.1"/>
    <property type="molecule type" value="Genomic_DNA"/>
</dbReference>
<dbReference type="Proteomes" id="UP000615446">
    <property type="component" value="Unassembled WGS sequence"/>
</dbReference>
<evidence type="ECO:0000256" key="1">
    <source>
        <dbReference type="SAM" id="Phobius"/>
    </source>
</evidence>
<dbReference type="EMBL" id="BEXD01003235">
    <property type="protein sequence ID" value="GBC00616.1"/>
    <property type="molecule type" value="Genomic_DNA"/>
</dbReference>